<evidence type="ECO:0000259" key="12">
    <source>
        <dbReference type="PROSITE" id="PS50929"/>
    </source>
</evidence>
<dbReference type="InterPro" id="IPR011527">
    <property type="entry name" value="ABC1_TM_dom"/>
</dbReference>
<evidence type="ECO:0000256" key="9">
    <source>
        <dbReference type="ARBA" id="ARBA00023136"/>
    </source>
</evidence>
<dbReference type="PANTHER" id="PTHR24221:SF654">
    <property type="entry name" value="ATP-BINDING CASSETTE SUB-FAMILY B MEMBER 6"/>
    <property type="match status" value="1"/>
</dbReference>
<feature type="domain" description="ABC transmembrane type-1" evidence="12">
    <location>
        <begin position="32"/>
        <end position="310"/>
    </location>
</feature>
<dbReference type="GO" id="GO:0140359">
    <property type="term" value="F:ABC-type transporter activity"/>
    <property type="evidence" value="ECO:0007669"/>
    <property type="project" value="InterPro"/>
</dbReference>
<protein>
    <submittedName>
        <fullName evidence="13">ATP-binding cassette, subfamily B</fullName>
    </submittedName>
</protein>
<dbReference type="OrthoDB" id="9806127at2"/>
<organism evidence="13 14">
    <name type="scientific">Micromonospora coxensis</name>
    <dbReference type="NCBI Taxonomy" id="356852"/>
    <lineage>
        <taxon>Bacteria</taxon>
        <taxon>Bacillati</taxon>
        <taxon>Actinomycetota</taxon>
        <taxon>Actinomycetes</taxon>
        <taxon>Micromonosporales</taxon>
        <taxon>Micromonosporaceae</taxon>
        <taxon>Micromonospora</taxon>
    </lineage>
</organism>
<evidence type="ECO:0000256" key="7">
    <source>
        <dbReference type="ARBA" id="ARBA00022840"/>
    </source>
</evidence>
<evidence type="ECO:0000256" key="3">
    <source>
        <dbReference type="ARBA" id="ARBA00022475"/>
    </source>
</evidence>
<keyword evidence="6" id="KW-0547">Nucleotide-binding</keyword>
<evidence type="ECO:0000256" key="1">
    <source>
        <dbReference type="ARBA" id="ARBA00004651"/>
    </source>
</evidence>
<evidence type="ECO:0000313" key="14">
    <source>
        <dbReference type="Proteomes" id="UP000198215"/>
    </source>
</evidence>
<dbReference type="Gene3D" id="3.40.50.300">
    <property type="entry name" value="P-loop containing nucleotide triphosphate hydrolases"/>
    <property type="match status" value="1"/>
</dbReference>
<dbReference type="Gene3D" id="1.20.1560.10">
    <property type="entry name" value="ABC transporter type 1, transmembrane domain"/>
    <property type="match status" value="1"/>
</dbReference>
<dbReference type="Pfam" id="PF00664">
    <property type="entry name" value="ABC_membrane"/>
    <property type="match status" value="1"/>
</dbReference>
<dbReference type="InterPro" id="IPR039421">
    <property type="entry name" value="Type_1_exporter"/>
</dbReference>
<dbReference type="AlphaFoldDB" id="A0A1C5K1X1"/>
<dbReference type="InterPro" id="IPR036640">
    <property type="entry name" value="ABC1_TM_sf"/>
</dbReference>
<keyword evidence="8 10" id="KW-1133">Transmembrane helix</keyword>
<dbReference type="InterPro" id="IPR017871">
    <property type="entry name" value="ABC_transporter-like_CS"/>
</dbReference>
<feature type="transmembrane region" description="Helical" evidence="10">
    <location>
        <begin position="248"/>
        <end position="271"/>
    </location>
</feature>
<evidence type="ECO:0000256" key="8">
    <source>
        <dbReference type="ARBA" id="ARBA00022989"/>
    </source>
</evidence>
<evidence type="ECO:0000256" key="10">
    <source>
        <dbReference type="SAM" id="Phobius"/>
    </source>
</evidence>
<dbReference type="SUPFAM" id="SSF90123">
    <property type="entry name" value="ABC transporter transmembrane region"/>
    <property type="match status" value="1"/>
</dbReference>
<evidence type="ECO:0000256" key="4">
    <source>
        <dbReference type="ARBA" id="ARBA00022519"/>
    </source>
</evidence>
<dbReference type="PROSITE" id="PS00211">
    <property type="entry name" value="ABC_TRANSPORTER_1"/>
    <property type="match status" value="1"/>
</dbReference>
<feature type="domain" description="ABC transporter" evidence="11">
    <location>
        <begin position="343"/>
        <end position="577"/>
    </location>
</feature>
<dbReference type="GO" id="GO:0005886">
    <property type="term" value="C:plasma membrane"/>
    <property type="evidence" value="ECO:0007669"/>
    <property type="project" value="UniProtKB-SubCell"/>
</dbReference>
<dbReference type="PANTHER" id="PTHR24221">
    <property type="entry name" value="ATP-BINDING CASSETTE SUB-FAMILY B"/>
    <property type="match status" value="1"/>
</dbReference>
<feature type="transmembrane region" description="Helical" evidence="10">
    <location>
        <begin position="36"/>
        <end position="58"/>
    </location>
</feature>
<dbReference type="GO" id="GO:0005524">
    <property type="term" value="F:ATP binding"/>
    <property type="evidence" value="ECO:0007669"/>
    <property type="project" value="UniProtKB-KW"/>
</dbReference>
<evidence type="ECO:0000256" key="5">
    <source>
        <dbReference type="ARBA" id="ARBA00022692"/>
    </source>
</evidence>
<evidence type="ECO:0000256" key="2">
    <source>
        <dbReference type="ARBA" id="ARBA00022448"/>
    </source>
</evidence>
<dbReference type="InterPro" id="IPR003439">
    <property type="entry name" value="ABC_transporter-like_ATP-bd"/>
</dbReference>
<dbReference type="Pfam" id="PF00005">
    <property type="entry name" value="ABC_tran"/>
    <property type="match status" value="1"/>
</dbReference>
<keyword evidence="3" id="KW-1003">Cell membrane</keyword>
<dbReference type="FunFam" id="3.40.50.300:FF:001001">
    <property type="entry name" value="Multidrug ABC transporter ATP-binding protein"/>
    <property type="match status" value="1"/>
</dbReference>
<feature type="transmembrane region" description="Helical" evidence="10">
    <location>
        <begin position="166"/>
        <end position="185"/>
    </location>
</feature>
<dbReference type="PROSITE" id="PS50893">
    <property type="entry name" value="ABC_TRANSPORTER_2"/>
    <property type="match status" value="1"/>
</dbReference>
<dbReference type="EMBL" id="LT607753">
    <property type="protein sequence ID" value="SCG76539.1"/>
    <property type="molecule type" value="Genomic_DNA"/>
</dbReference>
<feature type="transmembrane region" description="Helical" evidence="10">
    <location>
        <begin position="138"/>
        <end position="160"/>
    </location>
</feature>
<keyword evidence="14" id="KW-1185">Reference proteome</keyword>
<dbReference type="PROSITE" id="PS50929">
    <property type="entry name" value="ABC_TM1F"/>
    <property type="match status" value="1"/>
</dbReference>
<evidence type="ECO:0000313" key="13">
    <source>
        <dbReference type="EMBL" id="SCG76539.1"/>
    </source>
</evidence>
<evidence type="ECO:0000259" key="11">
    <source>
        <dbReference type="PROSITE" id="PS50893"/>
    </source>
</evidence>
<feature type="transmembrane region" description="Helical" evidence="10">
    <location>
        <begin position="283"/>
        <end position="305"/>
    </location>
</feature>
<keyword evidence="5 10" id="KW-0812">Transmembrane</keyword>
<sequence>MSDRPTVTRRPGALRRLLPAIAGHPAAFRGTLLANLVGQLAGLTAAVSGAALVGRAVAGDPTPLGVVTAVLGALVAIVTVVTWWEMYVSHDLAYRVLADLRTRVYDAITRIAPGGLGTRRSGDLATVALSDIETLEWLFAHTIAQLLTATVVLVAGTALAAWIDPWLPAVVLPAAVLVTVTPWLLRRHADRHGSRVRAATAALTADIVDTVQGLRELTVFGALEQRRAHLAARTRQLGRAQRRNAARAGLETALIDALVAAAGVAALLVVLDGVRAGRLDVAAAPVALVLAGAVLGPASQVALLLKEAGTLRAAADRIDALLQAPTPVPAPARPAPAPGGGDVVFDDVHFGYLPDRPVLRGVSFVVRPGETVALVGASGAGKSTCVHLLLRHHDPSAGRITVGGVDLRDLDDADLRRTVTVVPQDVHLFPGSIADNIRLGRPDAADAEVRAAADAAQLTAFLDTLPAAADTPAGERGAALSGGQRARVAVARALLTGAPVLVLDEAAANLDTSTEADLAAAIDATRADRATLVIAHRLSTIDRADRVVLIDGGRVVATGTPEELRERGAWSGLMDPHRVG</sequence>
<dbReference type="SUPFAM" id="SSF52540">
    <property type="entry name" value="P-loop containing nucleoside triphosphate hydrolases"/>
    <property type="match status" value="1"/>
</dbReference>
<dbReference type="InterPro" id="IPR027417">
    <property type="entry name" value="P-loop_NTPase"/>
</dbReference>
<keyword evidence="4" id="KW-0997">Cell inner membrane</keyword>
<gene>
    <name evidence="13" type="ORF">GA0070614_5943</name>
</gene>
<dbReference type="RefSeq" id="WP_088978983.1">
    <property type="nucleotide sequence ID" value="NZ_LT607753.1"/>
</dbReference>
<dbReference type="Proteomes" id="UP000198215">
    <property type="component" value="Chromosome I"/>
</dbReference>
<proteinExistence type="predicted"/>
<keyword evidence="9 10" id="KW-0472">Membrane</keyword>
<name>A0A1C5K1X1_9ACTN</name>
<dbReference type="SMART" id="SM00382">
    <property type="entry name" value="AAA"/>
    <property type="match status" value="1"/>
</dbReference>
<dbReference type="GO" id="GO:0016887">
    <property type="term" value="F:ATP hydrolysis activity"/>
    <property type="evidence" value="ECO:0007669"/>
    <property type="project" value="InterPro"/>
</dbReference>
<keyword evidence="2" id="KW-0813">Transport</keyword>
<dbReference type="InterPro" id="IPR003593">
    <property type="entry name" value="AAA+_ATPase"/>
</dbReference>
<accession>A0A1C5K1X1</accession>
<keyword evidence="7 13" id="KW-0067">ATP-binding</keyword>
<feature type="transmembrane region" description="Helical" evidence="10">
    <location>
        <begin position="64"/>
        <end position="84"/>
    </location>
</feature>
<evidence type="ECO:0000256" key="6">
    <source>
        <dbReference type="ARBA" id="ARBA00022741"/>
    </source>
</evidence>
<comment type="subcellular location">
    <subcellularLocation>
        <location evidence="1">Cell membrane</location>
        <topology evidence="1">Multi-pass membrane protein</topology>
    </subcellularLocation>
</comment>
<reference evidence="14" key="1">
    <citation type="submission" date="2016-06" db="EMBL/GenBank/DDBJ databases">
        <authorList>
            <person name="Varghese N."/>
            <person name="Submissions Spin"/>
        </authorList>
    </citation>
    <scope>NUCLEOTIDE SEQUENCE [LARGE SCALE GENOMIC DNA]</scope>
    <source>
        <strain evidence="14">DSM 45161</strain>
    </source>
</reference>